<dbReference type="HOGENOM" id="CLU_2306532_0_0_1"/>
<evidence type="ECO:0000313" key="3">
    <source>
        <dbReference type="Proteomes" id="UP000007115"/>
    </source>
</evidence>
<reference evidence="2 3" key="1">
    <citation type="journal article" date="2011" name="Genome Biol.">
        <title>Comparative genome sequence analysis underscores mycoparasitism as the ancestral life style of Trichoderma.</title>
        <authorList>
            <person name="Kubicek C.P."/>
            <person name="Herrera-Estrella A."/>
            <person name="Seidl-Seiboth V."/>
            <person name="Martinez D.A."/>
            <person name="Druzhinina I.S."/>
            <person name="Thon M."/>
            <person name="Zeilinger S."/>
            <person name="Casas-Flores S."/>
            <person name="Horwitz B.A."/>
            <person name="Mukherjee P.K."/>
            <person name="Mukherjee M."/>
            <person name="Kredics L."/>
            <person name="Alcaraz L.D."/>
            <person name="Aerts A."/>
            <person name="Antal Z."/>
            <person name="Atanasova L."/>
            <person name="Cervantes-Badillo M.G."/>
            <person name="Challacombe J."/>
            <person name="Chertkov O."/>
            <person name="McCluskey K."/>
            <person name="Coulpier F."/>
            <person name="Deshpande N."/>
            <person name="von Doehren H."/>
            <person name="Ebbole D.J."/>
            <person name="Esquivel-Naranjo E.U."/>
            <person name="Fekete E."/>
            <person name="Flipphi M."/>
            <person name="Glaser F."/>
            <person name="Gomez-Rodriguez E.Y."/>
            <person name="Gruber S."/>
            <person name="Han C."/>
            <person name="Henrissat B."/>
            <person name="Hermosa R."/>
            <person name="Hernandez-Onate M."/>
            <person name="Karaffa L."/>
            <person name="Kosti I."/>
            <person name="Le Crom S."/>
            <person name="Lindquist E."/>
            <person name="Lucas S."/>
            <person name="Luebeck M."/>
            <person name="Luebeck P.S."/>
            <person name="Margeot A."/>
            <person name="Metz B."/>
            <person name="Misra M."/>
            <person name="Nevalainen H."/>
            <person name="Omann M."/>
            <person name="Packer N."/>
            <person name="Perrone G."/>
            <person name="Uresti-Rivera E.E."/>
            <person name="Salamov A."/>
            <person name="Schmoll M."/>
            <person name="Seiboth B."/>
            <person name="Shapiro H."/>
            <person name="Sukno S."/>
            <person name="Tamayo-Ramos J.A."/>
            <person name="Tisch D."/>
            <person name="Wiest A."/>
            <person name="Wilkinson H.H."/>
            <person name="Zhang M."/>
            <person name="Coutinho P.M."/>
            <person name="Kenerley C.M."/>
            <person name="Monte E."/>
            <person name="Baker S.E."/>
            <person name="Grigoriev I.V."/>
        </authorList>
    </citation>
    <scope>NUCLEOTIDE SEQUENCE [LARGE SCALE GENOMIC DNA]</scope>
    <source>
        <strain evidence="3">Gv29-8 / FGSC 10586</strain>
    </source>
</reference>
<organism evidence="2 3">
    <name type="scientific">Hypocrea virens (strain Gv29-8 / FGSC 10586)</name>
    <name type="common">Gliocladium virens</name>
    <name type="synonym">Trichoderma virens</name>
    <dbReference type="NCBI Taxonomy" id="413071"/>
    <lineage>
        <taxon>Eukaryota</taxon>
        <taxon>Fungi</taxon>
        <taxon>Dikarya</taxon>
        <taxon>Ascomycota</taxon>
        <taxon>Pezizomycotina</taxon>
        <taxon>Sordariomycetes</taxon>
        <taxon>Hypocreomycetidae</taxon>
        <taxon>Hypocreales</taxon>
        <taxon>Hypocreaceae</taxon>
        <taxon>Trichoderma</taxon>
    </lineage>
</organism>
<evidence type="ECO:0000313" key="2">
    <source>
        <dbReference type="EMBL" id="EHK19715.1"/>
    </source>
</evidence>
<evidence type="ECO:0000256" key="1">
    <source>
        <dbReference type="SAM" id="MobiDB-lite"/>
    </source>
</evidence>
<comment type="caution">
    <text evidence="2">The sequence shown here is derived from an EMBL/GenBank/DDBJ whole genome shotgun (WGS) entry which is preliminary data.</text>
</comment>
<dbReference type="AlphaFoldDB" id="G9N033"/>
<dbReference type="InParanoid" id="G9N033"/>
<proteinExistence type="predicted"/>
<dbReference type="GeneID" id="25797067"/>
<feature type="region of interest" description="Disordered" evidence="1">
    <location>
        <begin position="16"/>
        <end position="47"/>
    </location>
</feature>
<sequence>MRLPLVVVMASVADANGTSNTAGQSGSSGSGAPNTSASTPSAGAGASACHLPSLPTSDIAVLQCDLIPGLEIDAYACAYSWDQATGFRPKMLDKPISLAD</sequence>
<gene>
    <name evidence="2" type="ORF">TRIVIDRAFT_68275</name>
</gene>
<keyword evidence="3" id="KW-1185">Reference proteome</keyword>
<name>G9N033_HYPVG</name>
<dbReference type="Proteomes" id="UP000007115">
    <property type="component" value="Unassembled WGS sequence"/>
</dbReference>
<protein>
    <submittedName>
        <fullName evidence="2">Uncharacterized protein</fullName>
    </submittedName>
</protein>
<dbReference type="EMBL" id="ABDF02000082">
    <property type="protein sequence ID" value="EHK19715.1"/>
    <property type="molecule type" value="Genomic_DNA"/>
</dbReference>
<accession>G9N033</accession>
<dbReference type="VEuPathDB" id="FungiDB:TRIVIDRAFT_68275"/>
<dbReference type="RefSeq" id="XP_013953915.1">
    <property type="nucleotide sequence ID" value="XM_014098440.1"/>
</dbReference>